<keyword evidence="1" id="KW-1133">Transmembrane helix</keyword>
<accession>W7XJQ8</accession>
<dbReference type="KEGG" id="tet:TTHERM_000607169"/>
<keyword evidence="1 2" id="KW-0812">Transmembrane</keyword>
<keyword evidence="3" id="KW-1185">Reference proteome</keyword>
<feature type="transmembrane region" description="Helical" evidence="1">
    <location>
        <begin position="20"/>
        <end position="42"/>
    </location>
</feature>
<organism evidence="2 3">
    <name type="scientific">Tetrahymena thermophila (strain SB210)</name>
    <dbReference type="NCBI Taxonomy" id="312017"/>
    <lineage>
        <taxon>Eukaryota</taxon>
        <taxon>Sar</taxon>
        <taxon>Alveolata</taxon>
        <taxon>Ciliophora</taxon>
        <taxon>Intramacronucleata</taxon>
        <taxon>Oligohymenophorea</taxon>
        <taxon>Hymenostomatida</taxon>
        <taxon>Tetrahymenina</taxon>
        <taxon>Tetrahymenidae</taxon>
        <taxon>Tetrahymena</taxon>
    </lineage>
</organism>
<keyword evidence="1" id="KW-0472">Membrane</keyword>
<dbReference type="AlphaFoldDB" id="W7XJQ8"/>
<gene>
    <name evidence="2" type="ORF">TTHERM_000607169</name>
</gene>
<name>W7XJQ8_TETTS</name>
<dbReference type="EMBL" id="GG662800">
    <property type="protein sequence ID" value="EWS75821.1"/>
    <property type="molecule type" value="Genomic_DNA"/>
</dbReference>
<dbReference type="InParanoid" id="W7XJQ8"/>
<dbReference type="Proteomes" id="UP000009168">
    <property type="component" value="Unassembled WGS sequence"/>
</dbReference>
<evidence type="ECO:0000313" key="2">
    <source>
        <dbReference type="EMBL" id="EWS75821.1"/>
    </source>
</evidence>
<evidence type="ECO:0000256" key="1">
    <source>
        <dbReference type="SAM" id="Phobius"/>
    </source>
</evidence>
<sequence>MVVCWLSSNDNLESEGLSSLNYQFFLLLNIQSIYLFICLMYFCKKYSDDFVKNLIYYLKIFYYYNSSILHFHQQSYNPLKSFKFLLLSQQILINPISLCIEYSLKQQSIYKQIK</sequence>
<dbReference type="GeneID" id="24439801"/>
<dbReference type="RefSeq" id="XP_012651635.1">
    <property type="nucleotide sequence ID" value="XM_012796181.1"/>
</dbReference>
<evidence type="ECO:0000313" key="3">
    <source>
        <dbReference type="Proteomes" id="UP000009168"/>
    </source>
</evidence>
<proteinExistence type="predicted"/>
<reference evidence="3" key="1">
    <citation type="journal article" date="2006" name="PLoS Biol.">
        <title>Macronuclear genome sequence of the ciliate Tetrahymena thermophila, a model eukaryote.</title>
        <authorList>
            <person name="Eisen J.A."/>
            <person name="Coyne R.S."/>
            <person name="Wu M."/>
            <person name="Wu D."/>
            <person name="Thiagarajan M."/>
            <person name="Wortman J.R."/>
            <person name="Badger J.H."/>
            <person name="Ren Q."/>
            <person name="Amedeo P."/>
            <person name="Jones K.M."/>
            <person name="Tallon L.J."/>
            <person name="Delcher A.L."/>
            <person name="Salzberg S.L."/>
            <person name="Silva J.C."/>
            <person name="Haas B.J."/>
            <person name="Majoros W.H."/>
            <person name="Farzad M."/>
            <person name="Carlton J.M."/>
            <person name="Smith R.K. Jr."/>
            <person name="Garg J."/>
            <person name="Pearlman R.E."/>
            <person name="Karrer K.M."/>
            <person name="Sun L."/>
            <person name="Manning G."/>
            <person name="Elde N.C."/>
            <person name="Turkewitz A.P."/>
            <person name="Asai D.J."/>
            <person name="Wilkes D.E."/>
            <person name="Wang Y."/>
            <person name="Cai H."/>
            <person name="Collins K."/>
            <person name="Stewart B.A."/>
            <person name="Lee S.R."/>
            <person name="Wilamowska K."/>
            <person name="Weinberg Z."/>
            <person name="Ruzzo W.L."/>
            <person name="Wloga D."/>
            <person name="Gaertig J."/>
            <person name="Frankel J."/>
            <person name="Tsao C.-C."/>
            <person name="Gorovsky M.A."/>
            <person name="Keeling P.J."/>
            <person name="Waller R.F."/>
            <person name="Patron N.J."/>
            <person name="Cherry J.M."/>
            <person name="Stover N.A."/>
            <person name="Krieger C.J."/>
            <person name="del Toro C."/>
            <person name="Ryder H.F."/>
            <person name="Williamson S.C."/>
            <person name="Barbeau R.A."/>
            <person name="Hamilton E.P."/>
            <person name="Orias E."/>
        </authorList>
    </citation>
    <scope>NUCLEOTIDE SEQUENCE [LARGE SCALE GENOMIC DNA]</scope>
    <source>
        <strain evidence="3">SB210</strain>
    </source>
</reference>
<protein>
    <submittedName>
        <fullName evidence="2">Transmembrane protein, putative</fullName>
    </submittedName>
</protein>